<evidence type="ECO:0000313" key="2">
    <source>
        <dbReference type="EMBL" id="OSS48235.1"/>
    </source>
</evidence>
<proteinExistence type="predicted"/>
<dbReference type="AlphaFoldDB" id="A0A1Y2LWH5"/>
<dbReference type="Proteomes" id="UP000193240">
    <property type="component" value="Unassembled WGS sequence"/>
</dbReference>
<keyword evidence="1" id="KW-0175">Coiled coil</keyword>
<reference evidence="2 3" key="1">
    <citation type="journal article" date="2017" name="Genome Announc.">
        <title>Genome sequence of the saprophytic ascomycete Epicoccum nigrum ICMP 19927 strain isolated from New Zealand.</title>
        <authorList>
            <person name="Fokin M."/>
            <person name="Fleetwood D."/>
            <person name="Weir B.S."/>
            <person name="Villas-Boas S.G."/>
        </authorList>
    </citation>
    <scope>NUCLEOTIDE SEQUENCE [LARGE SCALE GENOMIC DNA]</scope>
    <source>
        <strain evidence="2 3">ICMP 19927</strain>
    </source>
</reference>
<name>A0A1Y2LWH5_EPING</name>
<dbReference type="EMBL" id="KZ107846">
    <property type="protein sequence ID" value="OSS48235.1"/>
    <property type="molecule type" value="Genomic_DNA"/>
</dbReference>
<gene>
    <name evidence="2" type="ORF">B5807_07889</name>
</gene>
<protein>
    <submittedName>
        <fullName evidence="2">Uncharacterized protein</fullName>
    </submittedName>
</protein>
<evidence type="ECO:0000313" key="3">
    <source>
        <dbReference type="Proteomes" id="UP000193240"/>
    </source>
</evidence>
<organism evidence="2 3">
    <name type="scientific">Epicoccum nigrum</name>
    <name type="common">Soil fungus</name>
    <name type="synonym">Epicoccum purpurascens</name>
    <dbReference type="NCBI Taxonomy" id="105696"/>
    <lineage>
        <taxon>Eukaryota</taxon>
        <taxon>Fungi</taxon>
        <taxon>Dikarya</taxon>
        <taxon>Ascomycota</taxon>
        <taxon>Pezizomycotina</taxon>
        <taxon>Dothideomycetes</taxon>
        <taxon>Pleosporomycetidae</taxon>
        <taxon>Pleosporales</taxon>
        <taxon>Pleosporineae</taxon>
        <taxon>Didymellaceae</taxon>
        <taxon>Epicoccum</taxon>
    </lineage>
</organism>
<accession>A0A1Y2LWH5</accession>
<evidence type="ECO:0000256" key="1">
    <source>
        <dbReference type="SAM" id="Coils"/>
    </source>
</evidence>
<keyword evidence="3" id="KW-1185">Reference proteome</keyword>
<dbReference type="InParanoid" id="A0A1Y2LWH5"/>
<feature type="coiled-coil region" evidence="1">
    <location>
        <begin position="64"/>
        <end position="98"/>
    </location>
</feature>
<sequence>MSSDYSPAPSDCGSVEARGSCTCSNRSQHVAGECLRIIASKYGHMDPIAPLTPQPSPSRRRPEESILMDDLRRAREEMRSLREELEKLRGERDMWKIRNHGVPSECYDIIKQHHLQSDLSLKTLQHLDAPAAVTRLDSHEKYMEHLFAKDSSDFAAKVQIIIQEIQFVKATMGGDTLRWRLYSALNLMLHISRGIQKTFPRKPNTVGPELNESTLACDDYLKSTLKSADIQLLSTVNEIRERGMDDYFLAFRERFAPEYNLIHNEYALDFYEKTKVITVHMCSRLRALAVPQPRLDEVVSRKSGIKEEEDAGVTWI</sequence>